<dbReference type="SMART" id="SM00220">
    <property type="entry name" value="S_TKc"/>
    <property type="match status" value="1"/>
</dbReference>
<dbReference type="EC" id="2.7.11.1" evidence="1"/>
<dbReference type="PANTHER" id="PTHR47634">
    <property type="entry name" value="PROTEIN KINASE DOMAIN-CONTAINING PROTEIN-RELATED"/>
    <property type="match status" value="1"/>
</dbReference>
<dbReference type="EMBL" id="OUUZ01000009">
    <property type="protein sequence ID" value="SPQ23073.1"/>
    <property type="molecule type" value="Genomic_DNA"/>
</dbReference>
<dbReference type="SUPFAM" id="SSF56112">
    <property type="entry name" value="Protein kinase-like (PK-like)"/>
    <property type="match status" value="1"/>
</dbReference>
<dbReference type="PROSITE" id="PS50011">
    <property type="entry name" value="PROTEIN_KINASE_DOM"/>
    <property type="match status" value="1"/>
</dbReference>
<protein>
    <recommendedName>
        <fullName evidence="1">non-specific serine/threonine protein kinase</fullName>
        <ecNumber evidence="1">2.7.11.1</ecNumber>
    </recommendedName>
</protein>
<dbReference type="InterPro" id="IPR011009">
    <property type="entry name" value="Kinase-like_dom_sf"/>
</dbReference>
<dbReference type="InterPro" id="IPR000719">
    <property type="entry name" value="Prot_kinase_dom"/>
</dbReference>
<feature type="region of interest" description="Disordered" evidence="9">
    <location>
        <begin position="1"/>
        <end position="22"/>
    </location>
</feature>
<evidence type="ECO:0000256" key="3">
    <source>
        <dbReference type="ARBA" id="ARBA00022679"/>
    </source>
</evidence>
<dbReference type="Gene3D" id="3.30.200.20">
    <property type="entry name" value="Phosphorylase Kinase, domain 1"/>
    <property type="match status" value="1"/>
</dbReference>
<sequence>MGENDRAASRSPSPPRALPTAQPEVLGDDYLVEEETFSWYDPDNWYPVKIGDVFESRYQVLLKLGFGSVSTAWLCRDLREHKYVTVKVYVTGHRQARTEYKVLQHIGSVSSDHPGRKLVRLALDSFELPGNKGPHVCIVHEPLGLSLAELRDMFGGQIPPYILKGFAYRMLMALDFLHREARVVHTDIQPGNILFVLADATVLDKAVEGEWEKPGLRKVDGDRVVYCSTELGVPDDLGDPIICDFGDAQFGDPPFLGEVMPDLFRSPEIVLAIPWDRKIDIWAFGLMIWHLLEGDTLFTERLPSRDASTPAHLARMISLLGPPPPDLLEKGNVTANYFNDDGTFKHPDLVSEATLEAEAKVLEGDDKAQFLDFIRRTLKWRPEDRPSAYQLTNHPWLQEVFQK</sequence>
<accession>A0A446BKP7</accession>
<dbReference type="Gene3D" id="1.10.510.10">
    <property type="entry name" value="Transferase(Phosphotransferase) domain 1"/>
    <property type="match status" value="1"/>
</dbReference>
<dbReference type="GO" id="GO:0000245">
    <property type="term" value="P:spliceosomal complex assembly"/>
    <property type="evidence" value="ECO:0007669"/>
    <property type="project" value="TreeGrafter"/>
</dbReference>
<dbReference type="Proteomes" id="UP000289323">
    <property type="component" value="Unassembled WGS sequence"/>
</dbReference>
<gene>
    <name evidence="11" type="ORF">TT172_LOCUS5492</name>
</gene>
<feature type="domain" description="Protein kinase" evidence="10">
    <location>
        <begin position="58"/>
        <end position="397"/>
    </location>
</feature>
<dbReference type="Pfam" id="PF00069">
    <property type="entry name" value="Pkinase"/>
    <property type="match status" value="2"/>
</dbReference>
<evidence type="ECO:0000313" key="12">
    <source>
        <dbReference type="Proteomes" id="UP000289323"/>
    </source>
</evidence>
<comment type="catalytic activity">
    <reaction evidence="8">
        <text>L-seryl-[protein] + ATP = O-phospho-L-seryl-[protein] + ADP + H(+)</text>
        <dbReference type="Rhea" id="RHEA:17989"/>
        <dbReference type="Rhea" id="RHEA-COMP:9863"/>
        <dbReference type="Rhea" id="RHEA-COMP:11604"/>
        <dbReference type="ChEBI" id="CHEBI:15378"/>
        <dbReference type="ChEBI" id="CHEBI:29999"/>
        <dbReference type="ChEBI" id="CHEBI:30616"/>
        <dbReference type="ChEBI" id="CHEBI:83421"/>
        <dbReference type="ChEBI" id="CHEBI:456216"/>
        <dbReference type="EC" id="2.7.11.1"/>
    </reaction>
</comment>
<keyword evidence="3" id="KW-0808">Transferase</keyword>
<evidence type="ECO:0000256" key="8">
    <source>
        <dbReference type="ARBA" id="ARBA00048679"/>
    </source>
</evidence>
<comment type="catalytic activity">
    <reaction evidence="7">
        <text>L-threonyl-[protein] + ATP = O-phospho-L-threonyl-[protein] + ADP + H(+)</text>
        <dbReference type="Rhea" id="RHEA:46608"/>
        <dbReference type="Rhea" id="RHEA-COMP:11060"/>
        <dbReference type="Rhea" id="RHEA-COMP:11605"/>
        <dbReference type="ChEBI" id="CHEBI:15378"/>
        <dbReference type="ChEBI" id="CHEBI:30013"/>
        <dbReference type="ChEBI" id="CHEBI:30616"/>
        <dbReference type="ChEBI" id="CHEBI:61977"/>
        <dbReference type="ChEBI" id="CHEBI:456216"/>
        <dbReference type="EC" id="2.7.11.1"/>
    </reaction>
</comment>
<evidence type="ECO:0000256" key="2">
    <source>
        <dbReference type="ARBA" id="ARBA00022527"/>
    </source>
</evidence>
<keyword evidence="2" id="KW-0723">Serine/threonine-protein kinase</keyword>
<keyword evidence="5" id="KW-0418">Kinase</keyword>
<dbReference type="AlphaFoldDB" id="A0A446BKP7"/>
<evidence type="ECO:0000256" key="5">
    <source>
        <dbReference type="ARBA" id="ARBA00022777"/>
    </source>
</evidence>
<name>A0A446BKP7_9PEZI</name>
<dbReference type="GO" id="GO:0005524">
    <property type="term" value="F:ATP binding"/>
    <property type="evidence" value="ECO:0007669"/>
    <property type="project" value="UniProtKB-KW"/>
</dbReference>
<reference evidence="11 12" key="1">
    <citation type="submission" date="2018-04" db="EMBL/GenBank/DDBJ databases">
        <authorList>
            <person name="Huttner S."/>
            <person name="Dainat J."/>
        </authorList>
    </citation>
    <scope>NUCLEOTIDE SEQUENCE [LARGE SCALE GENOMIC DNA]</scope>
</reference>
<proteinExistence type="predicted"/>
<dbReference type="InterPro" id="IPR051334">
    <property type="entry name" value="SRPK"/>
</dbReference>
<keyword evidence="4" id="KW-0547">Nucleotide-binding</keyword>
<evidence type="ECO:0000259" key="10">
    <source>
        <dbReference type="PROSITE" id="PS50011"/>
    </source>
</evidence>
<organism evidence="11 12">
    <name type="scientific">Thermothielavioides terrestris</name>
    <dbReference type="NCBI Taxonomy" id="2587410"/>
    <lineage>
        <taxon>Eukaryota</taxon>
        <taxon>Fungi</taxon>
        <taxon>Dikarya</taxon>
        <taxon>Ascomycota</taxon>
        <taxon>Pezizomycotina</taxon>
        <taxon>Sordariomycetes</taxon>
        <taxon>Sordariomycetidae</taxon>
        <taxon>Sordariales</taxon>
        <taxon>Chaetomiaceae</taxon>
        <taxon>Thermothielavioides</taxon>
    </lineage>
</organism>
<keyword evidence="6" id="KW-0067">ATP-binding</keyword>
<evidence type="ECO:0000256" key="4">
    <source>
        <dbReference type="ARBA" id="ARBA00022741"/>
    </source>
</evidence>
<evidence type="ECO:0000313" key="11">
    <source>
        <dbReference type="EMBL" id="SPQ23073.1"/>
    </source>
</evidence>
<dbReference type="GO" id="GO:0004674">
    <property type="term" value="F:protein serine/threonine kinase activity"/>
    <property type="evidence" value="ECO:0007669"/>
    <property type="project" value="UniProtKB-KW"/>
</dbReference>
<dbReference type="GO" id="GO:0050684">
    <property type="term" value="P:regulation of mRNA processing"/>
    <property type="evidence" value="ECO:0007669"/>
    <property type="project" value="TreeGrafter"/>
</dbReference>
<evidence type="ECO:0000256" key="9">
    <source>
        <dbReference type="SAM" id="MobiDB-lite"/>
    </source>
</evidence>
<evidence type="ECO:0000256" key="1">
    <source>
        <dbReference type="ARBA" id="ARBA00012513"/>
    </source>
</evidence>
<evidence type="ECO:0000256" key="7">
    <source>
        <dbReference type="ARBA" id="ARBA00047899"/>
    </source>
</evidence>
<dbReference type="PANTHER" id="PTHR47634:SF24">
    <property type="entry name" value="SRSF PROTEIN KINASE 3-LIKE ISOFORM X1"/>
    <property type="match status" value="1"/>
</dbReference>
<evidence type="ECO:0000256" key="6">
    <source>
        <dbReference type="ARBA" id="ARBA00022840"/>
    </source>
</evidence>